<name>A0AAW4UCX8_9FIRM</name>
<dbReference type="AlphaFoldDB" id="A0AAW4UCX8"/>
<dbReference type="Proteomes" id="UP001198190">
    <property type="component" value="Unassembled WGS sequence"/>
</dbReference>
<comment type="caution">
    <text evidence="2">The sequence shown here is derived from an EMBL/GenBank/DDBJ whole genome shotgun (WGS) entry which is preliminary data.</text>
</comment>
<accession>A0AAW4UCX8</accession>
<proteinExistence type="predicted"/>
<evidence type="ECO:0000256" key="1">
    <source>
        <dbReference type="SAM" id="Coils"/>
    </source>
</evidence>
<protein>
    <submittedName>
        <fullName evidence="2">Uncharacterized protein</fullName>
    </submittedName>
</protein>
<organism evidence="2 3">
    <name type="scientific">Megamonas funiformis</name>
    <dbReference type="NCBI Taxonomy" id="437897"/>
    <lineage>
        <taxon>Bacteria</taxon>
        <taxon>Bacillati</taxon>
        <taxon>Bacillota</taxon>
        <taxon>Negativicutes</taxon>
        <taxon>Selenomonadales</taxon>
        <taxon>Selenomonadaceae</taxon>
        <taxon>Megamonas</taxon>
    </lineage>
</organism>
<reference evidence="2" key="1">
    <citation type="submission" date="2021-10" db="EMBL/GenBank/DDBJ databases">
        <title>Collection of gut derived symbiotic bacterial strains cultured from healthy donors.</title>
        <authorList>
            <person name="Lin H."/>
            <person name="Littmann E."/>
            <person name="Claire K."/>
            <person name="Pamer E."/>
        </authorList>
    </citation>
    <scope>NUCLEOTIDE SEQUENCE</scope>
    <source>
        <strain evidence="2">MSK.7.16</strain>
    </source>
</reference>
<gene>
    <name evidence="2" type="ORF">LIY65_09100</name>
</gene>
<sequence>MTITKLQDKYLAEIDKLRTILDDENIDNNKFYVIKSSINKLLNIEKLELIMQMKKAEGKISDYMNEINNIKNLQQFLENMTSSTENIQELLLKLEKHIR</sequence>
<feature type="coiled-coil region" evidence="1">
    <location>
        <begin position="46"/>
        <end position="80"/>
    </location>
</feature>
<evidence type="ECO:0000313" key="3">
    <source>
        <dbReference type="Proteomes" id="UP001198190"/>
    </source>
</evidence>
<dbReference type="GeneID" id="62778935"/>
<keyword evidence="1" id="KW-0175">Coiled coil</keyword>
<dbReference type="RefSeq" id="WP_008537555.1">
    <property type="nucleotide sequence ID" value="NZ_BSQS01000004.1"/>
</dbReference>
<dbReference type="EMBL" id="JAJCGD010000026">
    <property type="protein sequence ID" value="MCB6828848.1"/>
    <property type="molecule type" value="Genomic_DNA"/>
</dbReference>
<evidence type="ECO:0000313" key="2">
    <source>
        <dbReference type="EMBL" id="MCB6828848.1"/>
    </source>
</evidence>